<accession>A0AAV8XV67</accession>
<keyword evidence="3" id="KW-1185">Reference proteome</keyword>
<feature type="compositionally biased region" description="Polar residues" evidence="1">
    <location>
        <begin position="1061"/>
        <end position="1077"/>
    </location>
</feature>
<dbReference type="EMBL" id="JAPWTK010000306">
    <property type="protein sequence ID" value="KAJ8942983.1"/>
    <property type="molecule type" value="Genomic_DNA"/>
</dbReference>
<feature type="region of interest" description="Disordered" evidence="1">
    <location>
        <begin position="1"/>
        <end position="28"/>
    </location>
</feature>
<dbReference type="AlphaFoldDB" id="A0AAV8XV67"/>
<feature type="region of interest" description="Disordered" evidence="1">
    <location>
        <begin position="1120"/>
        <end position="1139"/>
    </location>
</feature>
<comment type="caution">
    <text evidence="2">The sequence shown here is derived from an EMBL/GenBank/DDBJ whole genome shotgun (WGS) entry which is preliminary data.</text>
</comment>
<evidence type="ECO:0000313" key="2">
    <source>
        <dbReference type="EMBL" id="KAJ8942983.1"/>
    </source>
</evidence>
<reference evidence="2" key="1">
    <citation type="journal article" date="2023" name="Insect Mol. Biol.">
        <title>Genome sequencing provides insights into the evolution of gene families encoding plant cell wall-degrading enzymes in longhorned beetles.</title>
        <authorList>
            <person name="Shin N.R."/>
            <person name="Okamura Y."/>
            <person name="Kirsch R."/>
            <person name="Pauchet Y."/>
        </authorList>
    </citation>
    <scope>NUCLEOTIDE SEQUENCE</scope>
    <source>
        <strain evidence="2">AMC_N1</strain>
    </source>
</reference>
<feature type="compositionally biased region" description="Polar residues" evidence="1">
    <location>
        <begin position="1088"/>
        <end position="1097"/>
    </location>
</feature>
<sequence length="1139" mass="122568">MDFSDSASDSNSTGDTSSDFGKCTEFSGRGIDFSTKTVARQSKRMERKRENTYERLDLLNILEGNSDTEKKQKEARSVPAKKALVDDICDFEEHIPSQIVCATKLKRDDSKTATTETSKAKTKKLLNDIEDVEAFVIHKDPKRLQEHESLDGTQATKSAGKAKILQQTIITPAGEIIQPTVSQAQSDDNIFDINSMPIVLSDEILTPESIEKMPIMIGSETKVSEPERPQKRLLHNQIIAKTTVAASQPTTSKNPAVGKQSKTPRILQSVGSKVIKNSPLLPNTTKPGKYIILPQSGVQAAKYAVKKGPIIKRTSIIPKSPSVAPEPSGNKIMIVTNQQGQQQRLLLTPAQQKMLGYQNQKAKTIVKGNVVQKSVLAAKSISPLVEAGTSGAISKSLVGQKVMMGGSPGAGLLATTASQVLTNQGRVIKSVTKKLHPVNQKVVSGATKTQKTILIKNQHGQTVRKIQGTDDELLDKQVAEQLEAIKASSGIKFGSQPKHVEPFKTAAKTQVRRSYSKKAEPKPKVGPPPLSGIQQTPKPEIPMTLVRVPAAKKPEPIESKPVTTFVAEEPKPPQDRPLNQLVIQDAVGNQTTITEGQILALPSETVDGQPQSYMLVTLDESGNLTPLNSEALMSLDPNLGLGGDLSNMVLQIDQGALADRPQSLAVKATVGSEPPKLVEMEPVPLAPVPEPSVTTEIADAAMDQKIVAIAEPMQPVPQSSTNGDPGQQLIVTGDPIATQKFLESLTEGTTDLANILANAEGNSILIQADGQQILINTNSDNQMLLSVNNDSLNVSESTEGGGNPIFATQPSKNQDILAAALADTDVFQQEQHAAQGKITSQLSPNNTLYPMNVSNVLETSLTLSSPIMTPLEVPSTNNKKIPDDEADILTQVPKNVDLPITITDPNISQTVANQQVASLIASELQTNLELALPVSETTISSVSTEMNSPSYVYSLPTLDESVDINQKPFNSSMPLLNEDIEEAATKPKVNETHKTSAEKSPLIDDGVAEKNQDGITSANSFLEEEEGRFTLGGEMCSSLSEPPPEMFDLPEENQNLLSKRNSNIPSSLQSTPEVSDTTSKDGDLTDMSPRTESSSEGSCEIPLQPQIVAKSLDLSENLGSMKRSLHESDDEESKRCKFD</sequence>
<feature type="region of interest" description="Disordered" evidence="1">
    <location>
        <begin position="244"/>
        <end position="263"/>
    </location>
</feature>
<evidence type="ECO:0000313" key="3">
    <source>
        <dbReference type="Proteomes" id="UP001162162"/>
    </source>
</evidence>
<evidence type="ECO:0000256" key="1">
    <source>
        <dbReference type="SAM" id="MobiDB-lite"/>
    </source>
</evidence>
<organism evidence="2 3">
    <name type="scientific">Aromia moschata</name>
    <dbReference type="NCBI Taxonomy" id="1265417"/>
    <lineage>
        <taxon>Eukaryota</taxon>
        <taxon>Metazoa</taxon>
        <taxon>Ecdysozoa</taxon>
        <taxon>Arthropoda</taxon>
        <taxon>Hexapoda</taxon>
        <taxon>Insecta</taxon>
        <taxon>Pterygota</taxon>
        <taxon>Neoptera</taxon>
        <taxon>Endopterygota</taxon>
        <taxon>Coleoptera</taxon>
        <taxon>Polyphaga</taxon>
        <taxon>Cucujiformia</taxon>
        <taxon>Chrysomeloidea</taxon>
        <taxon>Cerambycidae</taxon>
        <taxon>Cerambycinae</taxon>
        <taxon>Callichromatini</taxon>
        <taxon>Aromia</taxon>
    </lineage>
</organism>
<protein>
    <submittedName>
        <fullName evidence="2">Uncharacterized protein</fullName>
    </submittedName>
</protein>
<feature type="region of interest" description="Disordered" evidence="1">
    <location>
        <begin position="986"/>
        <end position="1006"/>
    </location>
</feature>
<dbReference type="Proteomes" id="UP001162162">
    <property type="component" value="Unassembled WGS sequence"/>
</dbReference>
<feature type="region of interest" description="Disordered" evidence="1">
    <location>
        <begin position="1061"/>
        <end position="1115"/>
    </location>
</feature>
<feature type="compositionally biased region" description="Basic and acidic residues" evidence="1">
    <location>
        <begin position="1124"/>
        <end position="1139"/>
    </location>
</feature>
<feature type="compositionally biased region" description="Low complexity" evidence="1">
    <location>
        <begin position="1"/>
        <end position="21"/>
    </location>
</feature>
<feature type="region of interest" description="Disordered" evidence="1">
    <location>
        <begin position="496"/>
        <end position="537"/>
    </location>
</feature>
<name>A0AAV8XV67_9CUCU</name>
<gene>
    <name evidence="2" type="ORF">NQ318_001707</name>
</gene>
<feature type="compositionally biased region" description="Basic and acidic residues" evidence="1">
    <location>
        <begin position="986"/>
        <end position="997"/>
    </location>
</feature>
<feature type="compositionally biased region" description="Polar residues" evidence="1">
    <location>
        <begin position="244"/>
        <end position="254"/>
    </location>
</feature>
<proteinExistence type="predicted"/>